<dbReference type="OrthoDB" id="46318at2759"/>
<evidence type="ECO:0000313" key="3">
    <source>
        <dbReference type="Proteomes" id="UP001165122"/>
    </source>
</evidence>
<sequence length="436" mass="47543">MLTFMLTFIVKDIKTNNTSLSPNLPRNLFWFPPHLLQTRSVNIKVHDSKKRPIIEERRLVECWGGYEGLEVLKVLGFGDSFITSLSKKLTPPTSPSPGIINSFLPPPPPHHLSPTHSLTIGTSHCYPTTPDTQPQCLKGDRKTDVVQFLNLGGDSAVRLMSNGFECGVVEQPVTIFLVGIGMEDGCFMSGLKTRFELGHMYPHTSLESFLDRSRVKCCASATPMIGNKFRNLEVDGSSDSDSSSDSAESMMSASSLPPADEILSGQTRPGNWHLYTCIYDGEKSVIRVDGKVEAEGNVGEGGLDGVQLGSDHMFNLSLCDGGAGLNIGEAGGGAIAEVGAFNSVLSVEDIKIIENELMAKHGIARSTDLSLQEAEWGFNATALIHQNQPWKLEKKIPLRIAARERSVVWKKVEPVSGVKINVSRIGTNKFDSDSEW</sequence>
<gene>
    <name evidence="2" type="ORF">TrLO_g15221</name>
</gene>
<feature type="compositionally biased region" description="Low complexity" evidence="1">
    <location>
        <begin position="237"/>
        <end position="255"/>
    </location>
</feature>
<keyword evidence="3" id="KW-1185">Reference proteome</keyword>
<comment type="caution">
    <text evidence="2">The sequence shown here is derived from an EMBL/GenBank/DDBJ whole genome shotgun (WGS) entry which is preliminary data.</text>
</comment>
<dbReference type="Proteomes" id="UP001165122">
    <property type="component" value="Unassembled WGS sequence"/>
</dbReference>
<name>A0A9W7DV64_9STRA</name>
<accession>A0A9W7DV64</accession>
<organism evidence="2 3">
    <name type="scientific">Triparma laevis f. longispina</name>
    <dbReference type="NCBI Taxonomy" id="1714387"/>
    <lineage>
        <taxon>Eukaryota</taxon>
        <taxon>Sar</taxon>
        <taxon>Stramenopiles</taxon>
        <taxon>Ochrophyta</taxon>
        <taxon>Bolidophyceae</taxon>
        <taxon>Parmales</taxon>
        <taxon>Triparmaceae</taxon>
        <taxon>Triparma</taxon>
    </lineage>
</organism>
<protein>
    <submittedName>
        <fullName evidence="2">Uncharacterized protein</fullName>
    </submittedName>
</protein>
<reference evidence="3" key="1">
    <citation type="journal article" date="2023" name="Commun. Biol.">
        <title>Genome analysis of Parmales, the sister group of diatoms, reveals the evolutionary specialization of diatoms from phago-mixotrophs to photoautotrophs.</title>
        <authorList>
            <person name="Ban H."/>
            <person name="Sato S."/>
            <person name="Yoshikawa S."/>
            <person name="Yamada K."/>
            <person name="Nakamura Y."/>
            <person name="Ichinomiya M."/>
            <person name="Sato N."/>
            <person name="Blanc-Mathieu R."/>
            <person name="Endo H."/>
            <person name="Kuwata A."/>
            <person name="Ogata H."/>
        </authorList>
    </citation>
    <scope>NUCLEOTIDE SEQUENCE [LARGE SCALE GENOMIC DNA]</scope>
    <source>
        <strain evidence="3">NIES 3700</strain>
    </source>
</reference>
<evidence type="ECO:0000256" key="1">
    <source>
        <dbReference type="SAM" id="MobiDB-lite"/>
    </source>
</evidence>
<feature type="region of interest" description="Disordered" evidence="1">
    <location>
        <begin position="231"/>
        <end position="267"/>
    </location>
</feature>
<proteinExistence type="predicted"/>
<dbReference type="Gene3D" id="2.60.120.200">
    <property type="match status" value="1"/>
</dbReference>
<evidence type="ECO:0000313" key="2">
    <source>
        <dbReference type="EMBL" id="GMH57514.1"/>
    </source>
</evidence>
<dbReference type="EMBL" id="BRXW01000470">
    <property type="protein sequence ID" value="GMH57514.1"/>
    <property type="molecule type" value="Genomic_DNA"/>
</dbReference>
<dbReference type="AlphaFoldDB" id="A0A9W7DV64"/>